<evidence type="ECO:0000313" key="2">
    <source>
        <dbReference type="Proteomes" id="UP000054007"/>
    </source>
</evidence>
<gene>
    <name evidence="1" type="ORF">CYLTODRAFT_231303</name>
</gene>
<name>A0A0D7BGR7_9AGAR</name>
<proteinExistence type="predicted"/>
<dbReference type="EMBL" id="KN880485">
    <property type="protein sequence ID" value="KIY69395.1"/>
    <property type="molecule type" value="Genomic_DNA"/>
</dbReference>
<evidence type="ECO:0000313" key="1">
    <source>
        <dbReference type="EMBL" id="KIY69395.1"/>
    </source>
</evidence>
<accession>A0A0D7BGR7</accession>
<sequence>MKASASASASLLCLSSPEAQSKQNRGSSDEQCPRRRTVMHTLFLWTGVDAVRAMEERNLQVNTDGHECDCHPGLPTGLARSQHFERFPYGTGALSVQVTPLVCHW</sequence>
<keyword evidence="2" id="KW-1185">Reference proteome</keyword>
<protein>
    <submittedName>
        <fullName evidence="1">Uncharacterized protein</fullName>
    </submittedName>
</protein>
<reference evidence="1 2" key="1">
    <citation type="journal article" date="2015" name="Fungal Genet. Biol.">
        <title>Evolution of novel wood decay mechanisms in Agaricales revealed by the genome sequences of Fistulina hepatica and Cylindrobasidium torrendii.</title>
        <authorList>
            <person name="Floudas D."/>
            <person name="Held B.W."/>
            <person name="Riley R."/>
            <person name="Nagy L.G."/>
            <person name="Koehler G."/>
            <person name="Ransdell A.S."/>
            <person name="Younus H."/>
            <person name="Chow J."/>
            <person name="Chiniquy J."/>
            <person name="Lipzen A."/>
            <person name="Tritt A."/>
            <person name="Sun H."/>
            <person name="Haridas S."/>
            <person name="LaButti K."/>
            <person name="Ohm R.A."/>
            <person name="Kues U."/>
            <person name="Blanchette R.A."/>
            <person name="Grigoriev I.V."/>
            <person name="Minto R.E."/>
            <person name="Hibbett D.S."/>
        </authorList>
    </citation>
    <scope>NUCLEOTIDE SEQUENCE [LARGE SCALE GENOMIC DNA]</scope>
    <source>
        <strain evidence="1 2">FP15055 ss-10</strain>
    </source>
</reference>
<dbReference type="Proteomes" id="UP000054007">
    <property type="component" value="Unassembled WGS sequence"/>
</dbReference>
<organism evidence="1 2">
    <name type="scientific">Cylindrobasidium torrendii FP15055 ss-10</name>
    <dbReference type="NCBI Taxonomy" id="1314674"/>
    <lineage>
        <taxon>Eukaryota</taxon>
        <taxon>Fungi</taxon>
        <taxon>Dikarya</taxon>
        <taxon>Basidiomycota</taxon>
        <taxon>Agaricomycotina</taxon>
        <taxon>Agaricomycetes</taxon>
        <taxon>Agaricomycetidae</taxon>
        <taxon>Agaricales</taxon>
        <taxon>Marasmiineae</taxon>
        <taxon>Physalacriaceae</taxon>
        <taxon>Cylindrobasidium</taxon>
    </lineage>
</organism>
<dbReference type="AlphaFoldDB" id="A0A0D7BGR7"/>